<keyword evidence="3" id="KW-0732">Signal</keyword>
<comment type="similarity">
    <text evidence="1">Belongs to the peptidase C1 family.</text>
</comment>
<feature type="region of interest" description="Disordered" evidence="2">
    <location>
        <begin position="1"/>
        <end position="21"/>
    </location>
</feature>
<accession>B1ZYV2</accession>
<dbReference type="Gene3D" id="3.90.70.10">
    <property type="entry name" value="Cysteine proteinases"/>
    <property type="match status" value="1"/>
</dbReference>
<evidence type="ECO:0000256" key="2">
    <source>
        <dbReference type="SAM" id="MobiDB-lite"/>
    </source>
</evidence>
<dbReference type="Proteomes" id="UP000007013">
    <property type="component" value="Chromosome"/>
</dbReference>
<dbReference type="HOGENOM" id="CLU_679419_0_0_0"/>
<evidence type="ECO:0000313" key="5">
    <source>
        <dbReference type="EMBL" id="ACB76275.1"/>
    </source>
</evidence>
<dbReference type="Pfam" id="PF00112">
    <property type="entry name" value="Peptidase_C1"/>
    <property type="match status" value="1"/>
</dbReference>
<feature type="compositionally biased region" description="Low complexity" evidence="2">
    <location>
        <begin position="108"/>
        <end position="117"/>
    </location>
</feature>
<evidence type="ECO:0000256" key="3">
    <source>
        <dbReference type="SAM" id="SignalP"/>
    </source>
</evidence>
<dbReference type="InterPro" id="IPR000668">
    <property type="entry name" value="Peptidase_C1A_C"/>
</dbReference>
<dbReference type="AlphaFoldDB" id="B1ZYV2"/>
<feature type="chain" id="PRO_5002774615" evidence="3">
    <location>
        <begin position="44"/>
        <end position="405"/>
    </location>
</feature>
<evidence type="ECO:0000259" key="4">
    <source>
        <dbReference type="SMART" id="SM00645"/>
    </source>
</evidence>
<dbReference type="CDD" id="cd02619">
    <property type="entry name" value="Peptidase_C1"/>
    <property type="match status" value="1"/>
</dbReference>
<protein>
    <submittedName>
        <fullName evidence="5">Peptidase C1A papain</fullName>
    </submittedName>
</protein>
<dbReference type="KEGG" id="ote:Oter_2994"/>
<sequence length="405" mass="43494">MEPVPSDPTDGARRPRRAAHPRLGRGACLALALALAATPPALGAPSSIPAGTHFDTFTVGAATYRDVKVRSVNARTVMITHSRGMTSIKLRDLSPEWQQKFGYDPATEAAAEQAIATPPSPPPSKPTARPAAGATGAVTAKLERLLRQFGEPATINAEVDLRPKYFQMELAVRSQGRRPSCAVFAIVSALEFQAAELTGEPSKLSEEYLSWATRKTVQRVVTPIAANAEGAENSTDAAGNADEGFSLNEVVLALRTYGVPLQSSMPNRFGRAISEIEDPAPAIVDEARTHQRVFVLPIPGRNTGTAVNNIVHALNAGIPIPIGVEWPHYRSIRTGSLIDQKPLEDGGHAVTLVGYRCTTNRLEDVVFIFKNSWGPDWGQGGYGTVTYGYLKKHLHSAVLLEVQRG</sequence>
<proteinExistence type="inferred from homology"/>
<name>B1ZYV2_OPITP</name>
<dbReference type="PANTHER" id="PTHR12411">
    <property type="entry name" value="CYSTEINE PROTEASE FAMILY C1-RELATED"/>
    <property type="match status" value="1"/>
</dbReference>
<reference evidence="5 6" key="1">
    <citation type="journal article" date="2011" name="J. Bacteriol.">
        <title>Genome sequence of the verrucomicrobium Opitutus terrae PB90-1, an abundant inhabitant of rice paddy soil ecosystems.</title>
        <authorList>
            <person name="van Passel M.W."/>
            <person name="Kant R."/>
            <person name="Palva A."/>
            <person name="Copeland A."/>
            <person name="Lucas S."/>
            <person name="Lapidus A."/>
            <person name="Glavina del Rio T."/>
            <person name="Pitluck S."/>
            <person name="Goltsman E."/>
            <person name="Clum A."/>
            <person name="Sun H."/>
            <person name="Schmutz J."/>
            <person name="Larimer F.W."/>
            <person name="Land M.L."/>
            <person name="Hauser L."/>
            <person name="Kyrpides N."/>
            <person name="Mikhailova N."/>
            <person name="Richardson P.P."/>
            <person name="Janssen P.H."/>
            <person name="de Vos W.M."/>
            <person name="Smidt H."/>
        </authorList>
    </citation>
    <scope>NUCLEOTIDE SEQUENCE [LARGE SCALE GENOMIC DNA]</scope>
    <source>
        <strain evidence="6">DSM 11246 / JCM 15787 / PB90-1</strain>
    </source>
</reference>
<feature type="region of interest" description="Disordered" evidence="2">
    <location>
        <begin position="108"/>
        <end position="134"/>
    </location>
</feature>
<dbReference type="InterPro" id="IPR013128">
    <property type="entry name" value="Peptidase_C1A"/>
</dbReference>
<dbReference type="GO" id="GO:0006508">
    <property type="term" value="P:proteolysis"/>
    <property type="evidence" value="ECO:0007669"/>
    <property type="project" value="InterPro"/>
</dbReference>
<dbReference type="SUPFAM" id="SSF54001">
    <property type="entry name" value="Cysteine proteinases"/>
    <property type="match status" value="1"/>
</dbReference>
<dbReference type="STRING" id="452637.Oter_2994"/>
<gene>
    <name evidence="5" type="ordered locus">Oter_2994</name>
</gene>
<dbReference type="GO" id="GO:0008234">
    <property type="term" value="F:cysteine-type peptidase activity"/>
    <property type="evidence" value="ECO:0007669"/>
    <property type="project" value="InterPro"/>
</dbReference>
<dbReference type="InterPro" id="IPR038765">
    <property type="entry name" value="Papain-like_cys_pep_sf"/>
</dbReference>
<feature type="domain" description="Peptidase C1A papain C-terminal" evidence="4">
    <location>
        <begin position="155"/>
        <end position="399"/>
    </location>
</feature>
<evidence type="ECO:0000313" key="6">
    <source>
        <dbReference type="Proteomes" id="UP000007013"/>
    </source>
</evidence>
<feature type="signal peptide" evidence="3">
    <location>
        <begin position="1"/>
        <end position="43"/>
    </location>
</feature>
<organism evidence="5 6">
    <name type="scientific">Opitutus terrae (strain DSM 11246 / JCM 15787 / PB90-1)</name>
    <dbReference type="NCBI Taxonomy" id="452637"/>
    <lineage>
        <taxon>Bacteria</taxon>
        <taxon>Pseudomonadati</taxon>
        <taxon>Verrucomicrobiota</taxon>
        <taxon>Opitutia</taxon>
        <taxon>Opitutales</taxon>
        <taxon>Opitutaceae</taxon>
        <taxon>Opitutus</taxon>
    </lineage>
</organism>
<dbReference type="SMART" id="SM00645">
    <property type="entry name" value="Pept_C1"/>
    <property type="match status" value="1"/>
</dbReference>
<dbReference type="eggNOG" id="COG4870">
    <property type="taxonomic scope" value="Bacteria"/>
</dbReference>
<keyword evidence="6" id="KW-1185">Reference proteome</keyword>
<dbReference type="EMBL" id="CP001032">
    <property type="protein sequence ID" value="ACB76275.1"/>
    <property type="molecule type" value="Genomic_DNA"/>
</dbReference>
<evidence type="ECO:0000256" key="1">
    <source>
        <dbReference type="ARBA" id="ARBA00008455"/>
    </source>
</evidence>